<evidence type="ECO:0000256" key="1">
    <source>
        <dbReference type="SAM" id="Phobius"/>
    </source>
</evidence>
<reference evidence="3 4" key="1">
    <citation type="journal article" date="2015" name="Genome Biol. Evol.">
        <title>Characterization of Three Mycobacterium spp. with Potential Use in Bioremediation by Genome Sequencing and Comparative Genomics.</title>
        <authorList>
            <person name="Das S."/>
            <person name="Pettersson B.M."/>
            <person name="Behra P.R."/>
            <person name="Ramesh M."/>
            <person name="Dasgupta S."/>
            <person name="Bhattacharya A."/>
            <person name="Kirsebom L.A."/>
        </authorList>
    </citation>
    <scope>NUCLEOTIDE SEQUENCE [LARGE SCALE GENOMIC DNA]</scope>
    <source>
        <strain evidence="3 4">DSM 43826</strain>
    </source>
</reference>
<dbReference type="EMBL" id="JYNL01000023">
    <property type="protein sequence ID" value="KMO76770.1"/>
    <property type="molecule type" value="Genomic_DNA"/>
</dbReference>
<sequence length="294" mass="30493" precursor="true">MRFLAALMLWLLTTVALAAAVPAVWAQLHIVDEDGYAALAARAAGDPRLQDAMAGELTTQVLSLGADKGYTLNPQLVRTVADSYTRNSGFPGQFAQANRIAHRWMFTGAVPAGNSTDQWLIDVAPMLSDPSFDATLGNLDLAVPDALTVPITVDSPDLRPGKLRPLATWGPWVSIATAVLTAVLALLTLAAARSRGRALTALGVSALLVGAAGWAGIEMGRRFVDAALNRTTGDIRTVAEVMVGTAEGSAHQWLNYSLIAGVALVLLGAVGAALGAGLRRTTGGPSSAPSPHSR</sequence>
<gene>
    <name evidence="3" type="ORF">MCHLDSM_02919</name>
</gene>
<keyword evidence="2" id="KW-0732">Signal</keyword>
<feature type="transmembrane region" description="Helical" evidence="1">
    <location>
        <begin position="256"/>
        <end position="278"/>
    </location>
</feature>
<dbReference type="RefSeq" id="WP_048470500.1">
    <property type="nucleotide sequence ID" value="NZ_JYNL01000023.1"/>
</dbReference>
<dbReference type="STRING" id="37916.MCHLDSM_02919"/>
<feature type="transmembrane region" description="Helical" evidence="1">
    <location>
        <begin position="198"/>
        <end position="217"/>
    </location>
</feature>
<dbReference type="Proteomes" id="UP000036513">
    <property type="component" value="Unassembled WGS sequence"/>
</dbReference>
<feature type="signal peptide" evidence="2">
    <location>
        <begin position="1"/>
        <end position="18"/>
    </location>
</feature>
<feature type="chain" id="PRO_5005283356" evidence="2">
    <location>
        <begin position="19"/>
        <end position="294"/>
    </location>
</feature>
<evidence type="ECO:0000313" key="4">
    <source>
        <dbReference type="Proteomes" id="UP000036513"/>
    </source>
</evidence>
<comment type="caution">
    <text evidence="3">The sequence shown here is derived from an EMBL/GenBank/DDBJ whole genome shotgun (WGS) entry which is preliminary data.</text>
</comment>
<feature type="transmembrane region" description="Helical" evidence="1">
    <location>
        <begin position="169"/>
        <end position="191"/>
    </location>
</feature>
<dbReference type="PATRIC" id="fig|37916.4.peg.2843"/>
<keyword evidence="1" id="KW-0812">Transmembrane</keyword>
<evidence type="ECO:0000313" key="3">
    <source>
        <dbReference type="EMBL" id="KMO76770.1"/>
    </source>
</evidence>
<proteinExistence type="predicted"/>
<dbReference type="AlphaFoldDB" id="A0A0J6W0B7"/>
<evidence type="ECO:0000256" key="2">
    <source>
        <dbReference type="SAM" id="SignalP"/>
    </source>
</evidence>
<protein>
    <submittedName>
        <fullName evidence="3">Uncharacterized protein</fullName>
    </submittedName>
</protein>
<keyword evidence="4" id="KW-1185">Reference proteome</keyword>
<name>A0A0J6W0B7_9MYCO</name>
<keyword evidence="1" id="KW-0472">Membrane</keyword>
<keyword evidence="1" id="KW-1133">Transmembrane helix</keyword>
<organism evidence="3 4">
    <name type="scientific">Mycolicibacterium chlorophenolicum</name>
    <dbReference type="NCBI Taxonomy" id="37916"/>
    <lineage>
        <taxon>Bacteria</taxon>
        <taxon>Bacillati</taxon>
        <taxon>Actinomycetota</taxon>
        <taxon>Actinomycetes</taxon>
        <taxon>Mycobacteriales</taxon>
        <taxon>Mycobacteriaceae</taxon>
        <taxon>Mycolicibacterium</taxon>
    </lineage>
</organism>
<accession>A0A0J6W0B7</accession>